<dbReference type="PANTHER" id="PTHR46796:SF14">
    <property type="entry name" value="TRANSCRIPTIONAL REGULATORY PROTEIN"/>
    <property type="match status" value="1"/>
</dbReference>
<keyword evidence="1" id="KW-0805">Transcription regulation</keyword>
<name>A0A9E6R6G5_9HYPH</name>
<evidence type="ECO:0000313" key="5">
    <source>
        <dbReference type="EMBL" id="QZN98798.1"/>
    </source>
</evidence>
<dbReference type="InterPro" id="IPR018062">
    <property type="entry name" value="HTH_AraC-typ_CS"/>
</dbReference>
<dbReference type="Pfam" id="PF12833">
    <property type="entry name" value="HTH_18"/>
    <property type="match status" value="1"/>
</dbReference>
<dbReference type="GO" id="GO:0003700">
    <property type="term" value="F:DNA-binding transcription factor activity"/>
    <property type="evidence" value="ECO:0007669"/>
    <property type="project" value="InterPro"/>
</dbReference>
<dbReference type="PRINTS" id="PR00032">
    <property type="entry name" value="HTHARAC"/>
</dbReference>
<dbReference type="RefSeq" id="WP_261401776.1">
    <property type="nucleotide sequence ID" value="NZ_CP081869.1"/>
</dbReference>
<dbReference type="SUPFAM" id="SSF46689">
    <property type="entry name" value="Homeodomain-like"/>
    <property type="match status" value="2"/>
</dbReference>
<dbReference type="InterPro" id="IPR018060">
    <property type="entry name" value="HTH_AraC"/>
</dbReference>
<organism evidence="5 6">
    <name type="scientific">Chenggangzhangella methanolivorans</name>
    <dbReference type="NCBI Taxonomy" id="1437009"/>
    <lineage>
        <taxon>Bacteria</taxon>
        <taxon>Pseudomonadati</taxon>
        <taxon>Pseudomonadota</taxon>
        <taxon>Alphaproteobacteria</taxon>
        <taxon>Hyphomicrobiales</taxon>
        <taxon>Methylopilaceae</taxon>
        <taxon>Chenggangzhangella</taxon>
    </lineage>
</organism>
<reference evidence="5" key="1">
    <citation type="submission" date="2021-08" db="EMBL/GenBank/DDBJ databases">
        <authorList>
            <person name="Zhang H."/>
            <person name="Xu M."/>
            <person name="Yu Z."/>
            <person name="Yang L."/>
            <person name="Cai Y."/>
        </authorList>
    </citation>
    <scope>NUCLEOTIDE SEQUENCE</scope>
    <source>
        <strain evidence="5">CHL1</strain>
    </source>
</reference>
<protein>
    <submittedName>
        <fullName evidence="5">AraC family transcriptional regulator</fullName>
    </submittedName>
</protein>
<dbReference type="InterPro" id="IPR050204">
    <property type="entry name" value="AraC_XylS_family_regulators"/>
</dbReference>
<dbReference type="InterPro" id="IPR020449">
    <property type="entry name" value="Tscrpt_reg_AraC-type_HTH"/>
</dbReference>
<dbReference type="PROSITE" id="PS00041">
    <property type="entry name" value="HTH_ARAC_FAMILY_1"/>
    <property type="match status" value="1"/>
</dbReference>
<dbReference type="PANTHER" id="PTHR46796">
    <property type="entry name" value="HTH-TYPE TRANSCRIPTIONAL ACTIVATOR RHAS-RELATED"/>
    <property type="match status" value="1"/>
</dbReference>
<dbReference type="KEGG" id="cmet:K6K41_17860"/>
<gene>
    <name evidence="5" type="ORF">K6K41_17860</name>
</gene>
<dbReference type="SMART" id="SM00342">
    <property type="entry name" value="HTH_ARAC"/>
    <property type="match status" value="1"/>
</dbReference>
<dbReference type="Gene3D" id="1.10.10.60">
    <property type="entry name" value="Homeodomain-like"/>
    <property type="match status" value="2"/>
</dbReference>
<dbReference type="GO" id="GO:0043565">
    <property type="term" value="F:sequence-specific DNA binding"/>
    <property type="evidence" value="ECO:0007669"/>
    <property type="project" value="InterPro"/>
</dbReference>
<dbReference type="AlphaFoldDB" id="A0A9E6R6G5"/>
<feature type="domain" description="HTH araC/xylS-type" evidence="4">
    <location>
        <begin position="204"/>
        <end position="302"/>
    </location>
</feature>
<proteinExistence type="predicted"/>
<keyword evidence="2" id="KW-0238">DNA-binding</keyword>
<keyword evidence="6" id="KW-1185">Reference proteome</keyword>
<accession>A0A9E6R6G5</accession>
<evidence type="ECO:0000256" key="3">
    <source>
        <dbReference type="ARBA" id="ARBA00023163"/>
    </source>
</evidence>
<sequence>MAHQRPSLCAAAWGAGMTPFRPRMVAARQGISVVGGPLTHASEIGLIEIWRARFEEGARGEYVSRDPRLFVVIEEPRAEIAFDGGGGVGRAASRGLSATYVPPGVALSMTADGATEVRHLDVHFDIDRLGPIDGLDPTSVERPRLMFLDARVQRFARLIERACGEAGGAPGLYGDGLLAALVAATFAHVGAEARRSALSDRQLRLALDYIEARCADTIRLAELANLTGLSETYFSHAFKAATGMPPHRWQLQARVREAKRLVGLGEASLSDIASALGFSDQAHFTRVFRDLAGCTPTAWRRMR</sequence>
<evidence type="ECO:0000256" key="2">
    <source>
        <dbReference type="ARBA" id="ARBA00023125"/>
    </source>
</evidence>
<dbReference type="Proteomes" id="UP000825701">
    <property type="component" value="Chromosome"/>
</dbReference>
<evidence type="ECO:0000259" key="4">
    <source>
        <dbReference type="PROSITE" id="PS01124"/>
    </source>
</evidence>
<dbReference type="PROSITE" id="PS01124">
    <property type="entry name" value="HTH_ARAC_FAMILY_2"/>
    <property type="match status" value="1"/>
</dbReference>
<keyword evidence="3" id="KW-0804">Transcription</keyword>
<evidence type="ECO:0000256" key="1">
    <source>
        <dbReference type="ARBA" id="ARBA00023015"/>
    </source>
</evidence>
<evidence type="ECO:0000313" key="6">
    <source>
        <dbReference type="Proteomes" id="UP000825701"/>
    </source>
</evidence>
<dbReference type="EMBL" id="CP081869">
    <property type="protein sequence ID" value="QZN98798.1"/>
    <property type="molecule type" value="Genomic_DNA"/>
</dbReference>
<dbReference type="InterPro" id="IPR009057">
    <property type="entry name" value="Homeodomain-like_sf"/>
</dbReference>